<reference evidence="17 18" key="1">
    <citation type="submission" date="2023-04" db="EMBL/GenBank/DDBJ databases">
        <title>A long-awaited taxogenomic arrangement of the family Halomonadaceae.</title>
        <authorList>
            <person name="De La Haba R."/>
            <person name="Chuvochina M."/>
            <person name="Wittouck S."/>
            <person name="Arahal D.R."/>
            <person name="Sanchez-Porro C."/>
            <person name="Hugenholtz P."/>
            <person name="Ventosa A."/>
        </authorList>
    </citation>
    <scope>NUCLEOTIDE SEQUENCE [LARGE SCALE GENOMIC DNA]</scope>
    <source>
        <strain evidence="17 18">DSM 22428</strain>
    </source>
</reference>
<dbReference type="Pfam" id="PF07715">
    <property type="entry name" value="Plug"/>
    <property type="match status" value="1"/>
</dbReference>
<evidence type="ECO:0000256" key="4">
    <source>
        <dbReference type="ARBA" id="ARBA00022452"/>
    </source>
</evidence>
<dbReference type="PROSITE" id="PS52016">
    <property type="entry name" value="TONB_DEPENDENT_REC_3"/>
    <property type="match status" value="1"/>
</dbReference>
<evidence type="ECO:0000256" key="3">
    <source>
        <dbReference type="ARBA" id="ARBA00022448"/>
    </source>
</evidence>
<dbReference type="Pfam" id="PF00593">
    <property type="entry name" value="TonB_dep_Rec_b-barrel"/>
    <property type="match status" value="1"/>
</dbReference>
<dbReference type="PANTHER" id="PTHR32552">
    <property type="entry name" value="FERRICHROME IRON RECEPTOR-RELATED"/>
    <property type="match status" value="1"/>
</dbReference>
<feature type="domain" description="TonB-dependent receptor plug" evidence="16">
    <location>
        <begin position="88"/>
        <end position="187"/>
    </location>
</feature>
<keyword evidence="8 11" id="KW-0472">Membrane</keyword>
<evidence type="ECO:0000259" key="16">
    <source>
        <dbReference type="Pfam" id="PF07715"/>
    </source>
</evidence>
<keyword evidence="18" id="KW-1185">Reference proteome</keyword>
<evidence type="ECO:0000313" key="17">
    <source>
        <dbReference type="EMBL" id="MDR5895054.1"/>
    </source>
</evidence>
<feature type="short sequence motif" description="TonB box" evidence="12">
    <location>
        <begin position="53"/>
        <end position="59"/>
    </location>
</feature>
<dbReference type="PANTHER" id="PTHR32552:SF74">
    <property type="entry name" value="HYDROXAMATE SIDEROPHORE RECEPTOR FHUE"/>
    <property type="match status" value="1"/>
</dbReference>
<evidence type="ECO:0000256" key="11">
    <source>
        <dbReference type="PROSITE-ProRule" id="PRU01360"/>
    </source>
</evidence>
<dbReference type="Proteomes" id="UP001269375">
    <property type="component" value="Unassembled WGS sequence"/>
</dbReference>
<name>A0ABU1GSQ1_9GAMM</name>
<evidence type="ECO:0000256" key="7">
    <source>
        <dbReference type="ARBA" id="ARBA00023077"/>
    </source>
</evidence>
<keyword evidence="10 11" id="KW-0998">Cell outer membrane</keyword>
<dbReference type="Gene3D" id="2.170.130.10">
    <property type="entry name" value="TonB-dependent receptor, plug domain"/>
    <property type="match status" value="1"/>
</dbReference>
<evidence type="ECO:0000256" key="2">
    <source>
        <dbReference type="ARBA" id="ARBA00009810"/>
    </source>
</evidence>
<keyword evidence="4 11" id="KW-1134">Transmembrane beta strand</keyword>
<dbReference type="SUPFAM" id="SSF56935">
    <property type="entry name" value="Porins"/>
    <property type="match status" value="1"/>
</dbReference>
<evidence type="ECO:0000256" key="5">
    <source>
        <dbReference type="ARBA" id="ARBA00022692"/>
    </source>
</evidence>
<evidence type="ECO:0000256" key="12">
    <source>
        <dbReference type="PROSITE-ProRule" id="PRU10143"/>
    </source>
</evidence>
<sequence length="752" mass="81412">MNSTSSQRFSRTPLAIAVGLAVSATSFAVYAAPVTTTTTSTTATATSGDREDTITVQGNRLYDMVSTEQNGGYSADAATVGTKTPAALRDIPQSVSVVTREAMDDQNFDSLDGLAKRTPGMRVLSNDEGRSSIYARGYEYDEYNIDGLPAPMASINGTVPNLSAFDRVEIMRGPSGLFNSTSEMGGIVNLVRKRGTDTFQGHVTGRYGSWDQHYEEVDLSGPIDQAGRVRGRMVVSNTGSDGFVDENDNKRQTFYGALDIDLDEATTLGLAFLRQHKDMTVHNGLPVNRDGSLGDYTRSTFFGADWNNFEMQSNDYIAELTHRFDNGGYGRIAGRFSTRNAGYNYAFGAGGPAAGIDENGNSPMMGLGGDVDQESTSLDASYSQPFETFGNVSEFVVGTDYKRYETETEQGRYSVLPDGNGGYYTSLNVGNVDSGSIAYVDVLDAARAGQPRTSNYTDQRTTLEEYGLYSKLTFRPFEPLALIAGGRVSAYDVRATDRAGGTVDSRSDDSKFTPYAGLVFDVDSHHSLYASYSEVFNPQTSNNQQGQLLKPREGTQYEVGAKGSYFDGDLNARVSAFRMYDENRAATPANGDSGYSVAAGKIRVQGAEFEVTGSPLPNWDIIAGYTYMDTEVQEASSTRDDGIFLLMPKNIANVWTQYGFDGGALDGFHIGAGITALSDFNSTSTANTPAVEAPGYVVVDAMVGYDFSQNLKGQLNFNNILDKKYYERVGGLNAFNMYGAPSNVMASLRYDF</sequence>
<gene>
    <name evidence="17" type="ORF">QC825_03050</name>
</gene>
<comment type="caution">
    <text evidence="17">The sequence shown here is derived from an EMBL/GenBank/DDBJ whole genome shotgun (WGS) entry which is preliminary data.</text>
</comment>
<keyword evidence="5 11" id="KW-0812">Transmembrane</keyword>
<dbReference type="RefSeq" id="WP_251592338.1">
    <property type="nucleotide sequence ID" value="NZ_JAMLJI010000002.1"/>
</dbReference>
<dbReference type="NCBIfam" id="TIGR01783">
    <property type="entry name" value="TonB-siderophor"/>
    <property type="match status" value="1"/>
</dbReference>
<feature type="chain" id="PRO_5047336212" evidence="14">
    <location>
        <begin position="32"/>
        <end position="752"/>
    </location>
</feature>
<comment type="similarity">
    <text evidence="2 11 13">Belongs to the TonB-dependent receptor family.</text>
</comment>
<dbReference type="InterPro" id="IPR036942">
    <property type="entry name" value="Beta-barrel_TonB_sf"/>
</dbReference>
<evidence type="ECO:0000256" key="13">
    <source>
        <dbReference type="RuleBase" id="RU003357"/>
    </source>
</evidence>
<keyword evidence="7 12" id="KW-0798">TonB box</keyword>
<evidence type="ECO:0000256" key="1">
    <source>
        <dbReference type="ARBA" id="ARBA00004571"/>
    </source>
</evidence>
<keyword evidence="6 14" id="KW-0732">Signal</keyword>
<dbReference type="InterPro" id="IPR010105">
    <property type="entry name" value="TonB_sidphr_rcpt"/>
</dbReference>
<dbReference type="Gene3D" id="2.40.170.20">
    <property type="entry name" value="TonB-dependent receptor, beta-barrel domain"/>
    <property type="match status" value="1"/>
</dbReference>
<dbReference type="EMBL" id="JARWAO010000001">
    <property type="protein sequence ID" value="MDR5895054.1"/>
    <property type="molecule type" value="Genomic_DNA"/>
</dbReference>
<accession>A0ABU1GSQ1</accession>
<keyword evidence="9 17" id="KW-0675">Receptor</keyword>
<dbReference type="InterPro" id="IPR039426">
    <property type="entry name" value="TonB-dep_rcpt-like"/>
</dbReference>
<dbReference type="CDD" id="cd01347">
    <property type="entry name" value="ligand_gated_channel"/>
    <property type="match status" value="1"/>
</dbReference>
<dbReference type="PROSITE" id="PS00430">
    <property type="entry name" value="TONB_DEPENDENT_REC_1"/>
    <property type="match status" value="1"/>
</dbReference>
<dbReference type="InterPro" id="IPR000531">
    <property type="entry name" value="Beta-barrel_TonB"/>
</dbReference>
<evidence type="ECO:0000313" key="18">
    <source>
        <dbReference type="Proteomes" id="UP001269375"/>
    </source>
</evidence>
<evidence type="ECO:0000256" key="14">
    <source>
        <dbReference type="SAM" id="SignalP"/>
    </source>
</evidence>
<organism evidence="17 18">
    <name type="scientific">Larsenimonas suaedae</name>
    <dbReference type="NCBI Taxonomy" id="1851019"/>
    <lineage>
        <taxon>Bacteria</taxon>
        <taxon>Pseudomonadati</taxon>
        <taxon>Pseudomonadota</taxon>
        <taxon>Gammaproteobacteria</taxon>
        <taxon>Oceanospirillales</taxon>
        <taxon>Halomonadaceae</taxon>
        <taxon>Larsenimonas</taxon>
    </lineage>
</organism>
<protein>
    <submittedName>
        <fullName evidence="17">TonB-dependent siderophore receptor</fullName>
    </submittedName>
</protein>
<keyword evidence="3 11" id="KW-0813">Transport</keyword>
<evidence type="ECO:0000256" key="9">
    <source>
        <dbReference type="ARBA" id="ARBA00023170"/>
    </source>
</evidence>
<evidence type="ECO:0000256" key="6">
    <source>
        <dbReference type="ARBA" id="ARBA00022729"/>
    </source>
</evidence>
<dbReference type="InterPro" id="IPR037066">
    <property type="entry name" value="Plug_dom_sf"/>
</dbReference>
<comment type="subcellular location">
    <subcellularLocation>
        <location evidence="1 11">Cell outer membrane</location>
        <topology evidence="1 11">Multi-pass membrane protein</topology>
    </subcellularLocation>
</comment>
<proteinExistence type="inferred from homology"/>
<evidence type="ECO:0000259" key="15">
    <source>
        <dbReference type="Pfam" id="PF00593"/>
    </source>
</evidence>
<feature type="domain" description="TonB-dependent receptor-like beta-barrel" evidence="15">
    <location>
        <begin position="291"/>
        <end position="720"/>
    </location>
</feature>
<evidence type="ECO:0000256" key="10">
    <source>
        <dbReference type="ARBA" id="ARBA00023237"/>
    </source>
</evidence>
<evidence type="ECO:0000256" key="8">
    <source>
        <dbReference type="ARBA" id="ARBA00023136"/>
    </source>
</evidence>
<dbReference type="InterPro" id="IPR012910">
    <property type="entry name" value="Plug_dom"/>
</dbReference>
<feature type="signal peptide" evidence="14">
    <location>
        <begin position="1"/>
        <end position="31"/>
    </location>
</feature>
<dbReference type="InterPro" id="IPR010916">
    <property type="entry name" value="TonB_box_CS"/>
</dbReference>